<evidence type="ECO:0000313" key="8">
    <source>
        <dbReference type="Proteomes" id="UP000886523"/>
    </source>
</evidence>
<evidence type="ECO:0000256" key="1">
    <source>
        <dbReference type="ARBA" id="ARBA00004186"/>
    </source>
</evidence>
<sequence>MPPAPIPERTTCETLAEWSQHVKNAMEVIDQPETEDNWDRMERSYLLLASVVRGGAYKLETDFVPGVRTIARPTNKAMASERTRLSGPAVELVSVIGARMGIKFEPLIPLYVPTILKLCTRSSKIYVSRAQACLKLFASHCRVPALVTLFKEAVTDKSQTLRISATDALHDFLSTSLRDGPPRMGKWVEDVEWIIKATARDATPETRKLSRRVFATYAQLWPERVNE</sequence>
<evidence type="ECO:0000256" key="4">
    <source>
        <dbReference type="ARBA" id="ARBA00022701"/>
    </source>
</evidence>
<evidence type="ECO:0000313" key="7">
    <source>
        <dbReference type="EMBL" id="KAF9507372.1"/>
    </source>
</evidence>
<dbReference type="PANTHER" id="PTHR21567">
    <property type="entry name" value="CLASP"/>
    <property type="match status" value="1"/>
</dbReference>
<dbReference type="GO" id="GO:1990023">
    <property type="term" value="C:mitotic spindle midzone"/>
    <property type="evidence" value="ECO:0007669"/>
    <property type="project" value="TreeGrafter"/>
</dbReference>
<keyword evidence="8" id="KW-1185">Reference proteome</keyword>
<dbReference type="InterPro" id="IPR024395">
    <property type="entry name" value="CLASP_N_dom"/>
</dbReference>
<dbReference type="AlphaFoldDB" id="A0A9P6AK98"/>
<dbReference type="GO" id="GO:0090307">
    <property type="term" value="P:mitotic spindle assembly"/>
    <property type="evidence" value="ECO:0007669"/>
    <property type="project" value="TreeGrafter"/>
</dbReference>
<dbReference type="OrthoDB" id="46159at2759"/>
<name>A0A9P6AK98_9AGAM</name>
<evidence type="ECO:0000256" key="5">
    <source>
        <dbReference type="ARBA" id="ARBA00022776"/>
    </source>
</evidence>
<dbReference type="GO" id="GO:0005815">
    <property type="term" value="C:microtubule organizing center"/>
    <property type="evidence" value="ECO:0007669"/>
    <property type="project" value="TreeGrafter"/>
</dbReference>
<dbReference type="GO" id="GO:0005876">
    <property type="term" value="C:spindle microtubule"/>
    <property type="evidence" value="ECO:0007669"/>
    <property type="project" value="TreeGrafter"/>
</dbReference>
<dbReference type="Proteomes" id="UP000886523">
    <property type="component" value="Unassembled WGS sequence"/>
</dbReference>
<evidence type="ECO:0000256" key="3">
    <source>
        <dbReference type="ARBA" id="ARBA00022618"/>
    </source>
</evidence>
<dbReference type="InterPro" id="IPR011989">
    <property type="entry name" value="ARM-like"/>
</dbReference>
<keyword evidence="3" id="KW-0132">Cell division</keyword>
<dbReference type="Pfam" id="PF12348">
    <property type="entry name" value="CLASP_N"/>
    <property type="match status" value="1"/>
</dbReference>
<dbReference type="GO" id="GO:0051301">
    <property type="term" value="P:cell division"/>
    <property type="evidence" value="ECO:0007669"/>
    <property type="project" value="UniProtKB-KW"/>
</dbReference>
<dbReference type="InterPro" id="IPR016024">
    <property type="entry name" value="ARM-type_fold"/>
</dbReference>
<comment type="caution">
    <text evidence="7">The sequence shown here is derived from an EMBL/GenBank/DDBJ whole genome shotgun (WGS) entry which is preliminary data.</text>
</comment>
<reference evidence="7" key="1">
    <citation type="journal article" date="2020" name="Nat. Commun.">
        <title>Large-scale genome sequencing of mycorrhizal fungi provides insights into the early evolution of symbiotic traits.</title>
        <authorList>
            <person name="Miyauchi S."/>
            <person name="Kiss E."/>
            <person name="Kuo A."/>
            <person name="Drula E."/>
            <person name="Kohler A."/>
            <person name="Sanchez-Garcia M."/>
            <person name="Morin E."/>
            <person name="Andreopoulos B."/>
            <person name="Barry K.W."/>
            <person name="Bonito G."/>
            <person name="Buee M."/>
            <person name="Carver A."/>
            <person name="Chen C."/>
            <person name="Cichocki N."/>
            <person name="Clum A."/>
            <person name="Culley D."/>
            <person name="Crous P.W."/>
            <person name="Fauchery L."/>
            <person name="Girlanda M."/>
            <person name="Hayes R.D."/>
            <person name="Keri Z."/>
            <person name="LaButti K."/>
            <person name="Lipzen A."/>
            <person name="Lombard V."/>
            <person name="Magnuson J."/>
            <person name="Maillard F."/>
            <person name="Murat C."/>
            <person name="Nolan M."/>
            <person name="Ohm R.A."/>
            <person name="Pangilinan J."/>
            <person name="Pereira M.F."/>
            <person name="Perotto S."/>
            <person name="Peter M."/>
            <person name="Pfister S."/>
            <person name="Riley R."/>
            <person name="Sitrit Y."/>
            <person name="Stielow J.B."/>
            <person name="Szollosi G."/>
            <person name="Zifcakova L."/>
            <person name="Stursova M."/>
            <person name="Spatafora J.W."/>
            <person name="Tedersoo L."/>
            <person name="Vaario L.M."/>
            <person name="Yamada A."/>
            <person name="Yan M."/>
            <person name="Wang P."/>
            <person name="Xu J."/>
            <person name="Bruns T."/>
            <person name="Baldrian P."/>
            <person name="Vilgalys R."/>
            <person name="Dunand C."/>
            <person name="Henrissat B."/>
            <person name="Grigoriev I.V."/>
            <person name="Hibbett D."/>
            <person name="Nagy L.G."/>
            <person name="Martin F.M."/>
        </authorList>
    </citation>
    <scope>NUCLEOTIDE SEQUENCE</scope>
    <source>
        <strain evidence="7">UP504</strain>
    </source>
</reference>
<organism evidence="7 8">
    <name type="scientific">Hydnum rufescens UP504</name>
    <dbReference type="NCBI Taxonomy" id="1448309"/>
    <lineage>
        <taxon>Eukaryota</taxon>
        <taxon>Fungi</taxon>
        <taxon>Dikarya</taxon>
        <taxon>Basidiomycota</taxon>
        <taxon>Agaricomycotina</taxon>
        <taxon>Agaricomycetes</taxon>
        <taxon>Cantharellales</taxon>
        <taxon>Hydnaceae</taxon>
        <taxon>Hydnum</taxon>
    </lineage>
</organism>
<evidence type="ECO:0000256" key="2">
    <source>
        <dbReference type="ARBA" id="ARBA00009549"/>
    </source>
</evidence>
<dbReference type="GO" id="GO:0005881">
    <property type="term" value="C:cytoplasmic microtubule"/>
    <property type="evidence" value="ECO:0007669"/>
    <property type="project" value="TreeGrafter"/>
</dbReference>
<keyword evidence="5" id="KW-0498">Mitosis</keyword>
<gene>
    <name evidence="7" type="ORF">BS47DRAFT_319088</name>
</gene>
<dbReference type="Gene3D" id="1.25.10.10">
    <property type="entry name" value="Leucine-rich Repeat Variant"/>
    <property type="match status" value="1"/>
</dbReference>
<protein>
    <recommendedName>
        <fullName evidence="6">CLASP N-terminal domain-containing protein</fullName>
    </recommendedName>
</protein>
<dbReference type="PANTHER" id="PTHR21567:SF60">
    <property type="entry name" value="CLASP N-TERMINAL DOMAIN-CONTAINING PROTEIN"/>
    <property type="match status" value="1"/>
</dbReference>
<dbReference type="GO" id="GO:0008017">
    <property type="term" value="F:microtubule binding"/>
    <property type="evidence" value="ECO:0007669"/>
    <property type="project" value="TreeGrafter"/>
</dbReference>
<comment type="subcellular location">
    <subcellularLocation>
        <location evidence="1">Cytoplasm</location>
        <location evidence="1">Cytoskeleton</location>
        <location evidence="1">Spindle</location>
    </subcellularLocation>
</comment>
<dbReference type="EMBL" id="MU129083">
    <property type="protein sequence ID" value="KAF9507372.1"/>
    <property type="molecule type" value="Genomic_DNA"/>
</dbReference>
<evidence type="ECO:0000259" key="6">
    <source>
        <dbReference type="Pfam" id="PF12348"/>
    </source>
</evidence>
<keyword evidence="4" id="KW-0493">Microtubule</keyword>
<proteinExistence type="inferred from homology"/>
<comment type="similarity">
    <text evidence="2">Belongs to the CLASP family.</text>
</comment>
<keyword evidence="5" id="KW-0131">Cell cycle</keyword>
<feature type="domain" description="CLASP N-terminal" evidence="6">
    <location>
        <begin position="21"/>
        <end position="225"/>
    </location>
</feature>
<dbReference type="SUPFAM" id="SSF48371">
    <property type="entry name" value="ARM repeat"/>
    <property type="match status" value="1"/>
</dbReference>
<accession>A0A9P6AK98</accession>